<dbReference type="Proteomes" id="UP000703674">
    <property type="component" value="Unassembled WGS sequence"/>
</dbReference>
<feature type="domain" description="Glycosyltransferase subfamily 4-like N-terminal" evidence="2">
    <location>
        <begin position="31"/>
        <end position="169"/>
    </location>
</feature>
<dbReference type="InterPro" id="IPR028098">
    <property type="entry name" value="Glyco_trans_4-like_N"/>
</dbReference>
<dbReference type="SUPFAM" id="SSF53756">
    <property type="entry name" value="UDP-Glycosyltransferase/glycogen phosphorylase"/>
    <property type="match status" value="1"/>
</dbReference>
<comment type="caution">
    <text evidence="3">The sequence shown here is derived from an EMBL/GenBank/DDBJ whole genome shotgun (WGS) entry which is preliminary data.</text>
</comment>
<accession>A0ABX1CYT1</accession>
<evidence type="ECO:0000313" key="4">
    <source>
        <dbReference type="Proteomes" id="UP000703674"/>
    </source>
</evidence>
<dbReference type="InterPro" id="IPR001296">
    <property type="entry name" value="Glyco_trans_1"/>
</dbReference>
<dbReference type="InterPro" id="IPR050194">
    <property type="entry name" value="Glycosyltransferase_grp1"/>
</dbReference>
<name>A0ABX1CYT1_9FLAO</name>
<dbReference type="EMBL" id="JAAVJR010000005">
    <property type="protein sequence ID" value="NJW53421.1"/>
    <property type="molecule type" value="Genomic_DNA"/>
</dbReference>
<reference evidence="3 4" key="1">
    <citation type="submission" date="2020-03" db="EMBL/GenBank/DDBJ databases">
        <title>Salinimicrobium sp. nov, isolated from SCS.</title>
        <authorList>
            <person name="Cao W.R."/>
        </authorList>
    </citation>
    <scope>NUCLEOTIDE SEQUENCE [LARGE SCALE GENOMIC DNA]</scope>
    <source>
        <strain evidence="4">J15B91</strain>
    </source>
</reference>
<keyword evidence="4" id="KW-1185">Reference proteome</keyword>
<dbReference type="PANTHER" id="PTHR45947">
    <property type="entry name" value="SULFOQUINOVOSYL TRANSFERASE SQD2"/>
    <property type="match status" value="1"/>
</dbReference>
<dbReference type="Gene3D" id="3.40.50.2000">
    <property type="entry name" value="Glycogen Phosphorylase B"/>
    <property type="match status" value="2"/>
</dbReference>
<evidence type="ECO:0000313" key="3">
    <source>
        <dbReference type="EMBL" id="NJW53421.1"/>
    </source>
</evidence>
<evidence type="ECO:0000259" key="1">
    <source>
        <dbReference type="Pfam" id="PF00534"/>
    </source>
</evidence>
<gene>
    <name evidence="3" type="ORF">HC175_10860</name>
</gene>
<protein>
    <submittedName>
        <fullName evidence="3">Glycosyltransferase family 4 protein</fullName>
    </submittedName>
</protein>
<dbReference type="CDD" id="cd03808">
    <property type="entry name" value="GT4_CapM-like"/>
    <property type="match status" value="1"/>
</dbReference>
<organism evidence="3 4">
    <name type="scientific">Salinimicrobium oceani</name>
    <dbReference type="NCBI Taxonomy" id="2722702"/>
    <lineage>
        <taxon>Bacteria</taxon>
        <taxon>Pseudomonadati</taxon>
        <taxon>Bacteroidota</taxon>
        <taxon>Flavobacteriia</taxon>
        <taxon>Flavobacteriales</taxon>
        <taxon>Flavobacteriaceae</taxon>
        <taxon>Salinimicrobium</taxon>
    </lineage>
</organism>
<dbReference type="Pfam" id="PF00534">
    <property type="entry name" value="Glycos_transf_1"/>
    <property type="match status" value="1"/>
</dbReference>
<dbReference type="PANTHER" id="PTHR45947:SF3">
    <property type="entry name" value="SULFOQUINOVOSYL TRANSFERASE SQD2"/>
    <property type="match status" value="1"/>
</dbReference>
<feature type="domain" description="Glycosyl transferase family 1" evidence="1">
    <location>
        <begin position="191"/>
        <end position="359"/>
    </location>
</feature>
<sequence length="389" mass="43890">MPPKLIRITTIPISLEKLLEGQLTFMNEYFEVTAISAEKERLEKYGRDNGVDTFHLQMTREITPGKDLKALLKLYRYFKKNKPEIVHTHTPKAGIVGMMAAKLAGVPVRLHTVAGMPLMETLGTKRKILEQVERLTYSLATKVYPNSEGLKKIILNHNFIKPEKLKVLGEGSSNGIDTKYFNPTDFTAEQKKEIRQSLKIPADDLVFIFVGRLVKDKGINELVQAFKQLASESENIGLLLVGPFEQELDPITGENFKEIKKHPKIITTGYQVDVRPYFAVADALVFPSYREGFPNVVMQAGAMGLPSIVTDINGCNEIIRDEENGLIIPVKDQGALLFAIKKLAIDNELRQKLATNSRSVITAKYERKVFWSLLLEEYRLQMREVGLGD</sequence>
<dbReference type="Pfam" id="PF13579">
    <property type="entry name" value="Glyco_trans_4_4"/>
    <property type="match status" value="1"/>
</dbReference>
<dbReference type="RefSeq" id="WP_168138516.1">
    <property type="nucleotide sequence ID" value="NZ_JAAVJR010000005.1"/>
</dbReference>
<evidence type="ECO:0000259" key="2">
    <source>
        <dbReference type="Pfam" id="PF13579"/>
    </source>
</evidence>
<proteinExistence type="predicted"/>